<dbReference type="RefSeq" id="WP_197710052.1">
    <property type="nucleotide sequence ID" value="NZ_BAAAGO010000042.1"/>
</dbReference>
<dbReference type="InterPro" id="IPR025327">
    <property type="entry name" value="DUF4233"/>
</dbReference>
<dbReference type="EMBL" id="LT985188">
    <property type="protein sequence ID" value="SPD85621.1"/>
    <property type="molecule type" value="Genomic_DNA"/>
</dbReference>
<keyword evidence="1" id="KW-1133">Transmembrane helix</keyword>
<dbReference type="Pfam" id="PF14017">
    <property type="entry name" value="DUF4233"/>
    <property type="match status" value="1"/>
</dbReference>
<evidence type="ECO:0000313" key="2">
    <source>
        <dbReference type="EMBL" id="SPD85621.1"/>
    </source>
</evidence>
<protein>
    <recommendedName>
        <fullName evidence="4">DUF4233 domain-containing protein</fullName>
    </recommendedName>
</protein>
<feature type="transmembrane region" description="Helical" evidence="1">
    <location>
        <begin position="38"/>
        <end position="57"/>
    </location>
</feature>
<gene>
    <name evidence="2" type="ORF">MPLG2_0585</name>
</gene>
<organism evidence="2 3">
    <name type="scientific">Micropruina glycogenica</name>
    <dbReference type="NCBI Taxonomy" id="75385"/>
    <lineage>
        <taxon>Bacteria</taxon>
        <taxon>Bacillati</taxon>
        <taxon>Actinomycetota</taxon>
        <taxon>Actinomycetes</taxon>
        <taxon>Propionibacteriales</taxon>
        <taxon>Nocardioidaceae</taxon>
        <taxon>Micropruina</taxon>
    </lineage>
</organism>
<keyword evidence="3" id="KW-1185">Reference proteome</keyword>
<keyword evidence="1" id="KW-0812">Transmembrane</keyword>
<feature type="transmembrane region" description="Helical" evidence="1">
    <location>
        <begin position="12"/>
        <end position="32"/>
    </location>
</feature>
<proteinExistence type="predicted"/>
<evidence type="ECO:0008006" key="4">
    <source>
        <dbReference type="Google" id="ProtNLM"/>
    </source>
</evidence>
<evidence type="ECO:0000256" key="1">
    <source>
        <dbReference type="SAM" id="Phobius"/>
    </source>
</evidence>
<dbReference type="AlphaFoldDB" id="A0A2N9JBW6"/>
<evidence type="ECO:0000313" key="3">
    <source>
        <dbReference type="Proteomes" id="UP000238164"/>
    </source>
</evidence>
<feature type="transmembrane region" description="Helical" evidence="1">
    <location>
        <begin position="87"/>
        <end position="104"/>
    </location>
</feature>
<sequence length="114" mass="11845">MRLVPTNPMNRVLAAILAFEAICCGLAIPGMIQVSDVSLSLAFTTGGVALLLCLAAAGTLRRPFGWALAWLAQAACVALGFVVSMMFAVGAMFLLLFVITFVLGKRLEAAKAAG</sequence>
<reference evidence="2 3" key="1">
    <citation type="submission" date="2018-02" db="EMBL/GenBank/DDBJ databases">
        <authorList>
            <person name="Cohen D.B."/>
            <person name="Kent A.D."/>
        </authorList>
    </citation>
    <scope>NUCLEOTIDE SEQUENCE [LARGE SCALE GENOMIC DNA]</scope>
    <source>
        <strain evidence="2">1</strain>
    </source>
</reference>
<dbReference type="Proteomes" id="UP000238164">
    <property type="component" value="Chromosome 1"/>
</dbReference>
<keyword evidence="1" id="KW-0472">Membrane</keyword>
<dbReference type="KEGG" id="mgg:MPLG2_0585"/>
<name>A0A2N9JBW6_9ACTN</name>
<accession>A0A2N9JBW6</accession>